<comment type="caution">
    <text evidence="1">The sequence shown here is derived from an EMBL/GenBank/DDBJ whole genome shotgun (WGS) entry which is preliminary data.</text>
</comment>
<accession>A0ABV2FSX4</accession>
<dbReference type="RefSeq" id="WP_040415110.1">
    <property type="nucleotide sequence ID" value="NZ_CAJMFN010000161.1"/>
</dbReference>
<name>A0ABV2FSX4_9FIRM</name>
<dbReference type="Proteomes" id="UP001549200">
    <property type="component" value="Unassembled WGS sequence"/>
</dbReference>
<keyword evidence="2" id="KW-1185">Reference proteome</keyword>
<evidence type="ECO:0000313" key="2">
    <source>
        <dbReference type="Proteomes" id="UP001549200"/>
    </source>
</evidence>
<organism evidence="1 2">
    <name type="scientific">Enterocloster citroniae</name>
    <dbReference type="NCBI Taxonomy" id="358743"/>
    <lineage>
        <taxon>Bacteria</taxon>
        <taxon>Bacillati</taxon>
        <taxon>Bacillota</taxon>
        <taxon>Clostridia</taxon>
        <taxon>Lachnospirales</taxon>
        <taxon>Lachnospiraceae</taxon>
        <taxon>Enterocloster</taxon>
    </lineage>
</organism>
<dbReference type="EMBL" id="JBEPLZ010000002">
    <property type="protein sequence ID" value="MET3569098.1"/>
    <property type="molecule type" value="Genomic_DNA"/>
</dbReference>
<gene>
    <name evidence="1" type="ORF">ABID13_000717</name>
</gene>
<dbReference type="InterPro" id="IPR036069">
    <property type="entry name" value="DUF34/NIF3_sf"/>
</dbReference>
<proteinExistence type="predicted"/>
<evidence type="ECO:0000313" key="1">
    <source>
        <dbReference type="EMBL" id="MET3569098.1"/>
    </source>
</evidence>
<dbReference type="SUPFAM" id="SSF102705">
    <property type="entry name" value="NIF3 (NGG1p interacting factor 3)-like"/>
    <property type="match status" value="1"/>
</dbReference>
<reference evidence="1 2" key="1">
    <citation type="submission" date="2024-06" db="EMBL/GenBank/DDBJ databases">
        <title>Genomic Encyclopedia of Type Strains, Phase IV (KMG-IV): sequencing the most valuable type-strain genomes for metagenomic binning, comparative biology and taxonomic classification.</title>
        <authorList>
            <person name="Goeker M."/>
        </authorList>
    </citation>
    <scope>NUCLEOTIDE SEQUENCE [LARGE SCALE GENOMIC DNA]</scope>
    <source>
        <strain evidence="1 2">DSM 19261</strain>
    </source>
</reference>
<protein>
    <submittedName>
        <fullName evidence="1">NIF3 family GTP cyclohydrolase 1 type 2</fullName>
    </submittedName>
</protein>
<sequence length="59" mass="6760">MHFEPTLEFHRIAKTNGISVIGATHYSTERFACIAMAEYFQKLGLEAVFLEGTYYLNDL</sequence>